<dbReference type="Pfam" id="PF05990">
    <property type="entry name" value="DUF900"/>
    <property type="match status" value="1"/>
</dbReference>
<name>A0A926NSS1_9HYPH</name>
<accession>A0A926NSS1</accession>
<dbReference type="Gene3D" id="3.40.50.1820">
    <property type="entry name" value="alpha/beta hydrolase"/>
    <property type="match status" value="1"/>
</dbReference>
<sequence>MCAGLILVLAGCASRPDAGALAVSTLQAPGATTHDILVVSTRERDDRPDTYFNGERAKSIDFAEARISVPPNHKPGNIEWPATLPGDPKTSFVPRQAGFIDGQTAFTSRLNQRLSALPPSQRTVFLFIHGYNTRFPESLYRFTQLVHDADFEGVPVLFTWASRGKLQDYVYDLNSAAIARDSLEKTIRLINHSKVERIVILAHSMGNWLMMETARQIPPSDRRKLGRKIERVFLAAPDIDIDVFKAQLKRIGRQPKPFVILVSRDDRALRLSKTIAGGKERVGAYENDEELAQLGAIVVDLTDVEATDAAHHSKFSQLAEFSQQVQKILSQPGVMEGAAGRETQLGSAGNDLGSFISSTARVAVTLPVAVVTAPINLATGNP</sequence>
<organism evidence="1 2">
    <name type="scientific">Roseibium aggregatum</name>
    <dbReference type="NCBI Taxonomy" id="187304"/>
    <lineage>
        <taxon>Bacteria</taxon>
        <taxon>Pseudomonadati</taxon>
        <taxon>Pseudomonadota</taxon>
        <taxon>Alphaproteobacteria</taxon>
        <taxon>Hyphomicrobiales</taxon>
        <taxon>Stappiaceae</taxon>
        <taxon>Roseibium</taxon>
    </lineage>
</organism>
<keyword evidence="1" id="KW-0378">Hydrolase</keyword>
<dbReference type="PIRSF" id="PIRSF033909">
    <property type="entry name" value="UCP033909"/>
    <property type="match status" value="1"/>
</dbReference>
<dbReference type="InterPro" id="IPR029058">
    <property type="entry name" value="AB_hydrolase_fold"/>
</dbReference>
<comment type="caution">
    <text evidence="1">The sequence shown here is derived from an EMBL/GenBank/DDBJ whole genome shotgun (WGS) entry which is preliminary data.</text>
</comment>
<evidence type="ECO:0000313" key="2">
    <source>
        <dbReference type="Proteomes" id="UP000598467"/>
    </source>
</evidence>
<dbReference type="InterPro" id="IPR010297">
    <property type="entry name" value="DUF900_hydrolase"/>
</dbReference>
<dbReference type="SUPFAM" id="SSF53474">
    <property type="entry name" value="alpha/beta-Hydrolases"/>
    <property type="match status" value="1"/>
</dbReference>
<dbReference type="PANTHER" id="PTHR36513">
    <property type="entry name" value="ABC TRANSMEMBRANE TYPE-1 DOMAIN-CONTAINING PROTEIN"/>
    <property type="match status" value="1"/>
</dbReference>
<dbReference type="GO" id="GO:0016787">
    <property type="term" value="F:hydrolase activity"/>
    <property type="evidence" value="ECO:0007669"/>
    <property type="project" value="UniProtKB-KW"/>
</dbReference>
<dbReference type="EMBL" id="JABFCZ010000010">
    <property type="protein sequence ID" value="MBD1546732.1"/>
    <property type="molecule type" value="Genomic_DNA"/>
</dbReference>
<dbReference type="AlphaFoldDB" id="A0A926NSS1"/>
<proteinExistence type="predicted"/>
<dbReference type="Proteomes" id="UP000598467">
    <property type="component" value="Unassembled WGS sequence"/>
</dbReference>
<dbReference type="PANTHER" id="PTHR36513:SF1">
    <property type="entry name" value="TRANSMEMBRANE PROTEIN"/>
    <property type="match status" value="1"/>
</dbReference>
<reference evidence="1" key="1">
    <citation type="submission" date="2020-05" db="EMBL/GenBank/DDBJ databases">
        <title>Identification of trans-AT polyketide cluster in two marine bacteria, producers of a novel glutaramide-containing polyketide sesbanimide D and analogs.</title>
        <authorList>
            <person name="Kacar D."/>
            <person name="Rodriguez P."/>
            <person name="Canedo L."/>
            <person name="Gonzalez E."/>
            <person name="Galan B."/>
            <person name="De La Calle F."/>
            <person name="Garcia J.L."/>
        </authorList>
    </citation>
    <scope>NUCLEOTIDE SEQUENCE</scope>
    <source>
        <strain evidence="1">PHM038</strain>
    </source>
</reference>
<dbReference type="InterPro" id="IPR014586">
    <property type="entry name" value="UCP033909"/>
</dbReference>
<protein>
    <submittedName>
        <fullName evidence="1">Alpha/beta fold hydrolase</fullName>
    </submittedName>
</protein>
<gene>
    <name evidence="1" type="ORF">HK439_10695</name>
</gene>
<evidence type="ECO:0000313" key="1">
    <source>
        <dbReference type="EMBL" id="MBD1546732.1"/>
    </source>
</evidence>